<dbReference type="GO" id="GO:0003700">
    <property type="term" value="F:DNA-binding transcription factor activity"/>
    <property type="evidence" value="ECO:0007669"/>
    <property type="project" value="TreeGrafter"/>
</dbReference>
<dbReference type="SMART" id="SM00530">
    <property type="entry name" value="HTH_XRE"/>
    <property type="match status" value="1"/>
</dbReference>
<reference evidence="3 4" key="1">
    <citation type="submission" date="2017-09" db="EMBL/GenBank/DDBJ databases">
        <title>Depth-based differentiation of microbial function through sediment-hosted aquifers and enrichment of novel symbionts in the deep terrestrial subsurface.</title>
        <authorList>
            <person name="Probst A.J."/>
            <person name="Ladd B."/>
            <person name="Jarett J.K."/>
            <person name="Geller-Mcgrath D.E."/>
            <person name="Sieber C.M."/>
            <person name="Emerson J.B."/>
            <person name="Anantharaman K."/>
            <person name="Thomas B.C."/>
            <person name="Malmstrom R."/>
            <person name="Stieglmeier M."/>
            <person name="Klingl A."/>
            <person name="Woyke T."/>
            <person name="Ryan C.M."/>
            <person name="Banfield J.F."/>
        </authorList>
    </citation>
    <scope>NUCLEOTIDE SEQUENCE [LARGE SCALE GENOMIC DNA]</scope>
    <source>
        <strain evidence="3">CG22_combo_CG10-13_8_21_14_all_34_12</strain>
    </source>
</reference>
<evidence type="ECO:0000256" key="1">
    <source>
        <dbReference type="ARBA" id="ARBA00023125"/>
    </source>
</evidence>
<sequence length="73" mass="8372">MVRGNFYYKKLGENIISHRKKLKLSQHQVADRSQVDRSYLAEVEEGKANPSVKFLHCISKTLKVKVGSLIKDL</sequence>
<proteinExistence type="predicted"/>
<dbReference type="GO" id="GO:0003677">
    <property type="term" value="F:DNA binding"/>
    <property type="evidence" value="ECO:0007669"/>
    <property type="project" value="UniProtKB-KW"/>
</dbReference>
<keyword evidence="1" id="KW-0238">DNA-binding</keyword>
<protein>
    <submittedName>
        <fullName evidence="3">Transcriptional regulator</fullName>
    </submittedName>
</protein>
<evidence type="ECO:0000313" key="3">
    <source>
        <dbReference type="EMBL" id="PIP63701.1"/>
    </source>
</evidence>
<dbReference type="PROSITE" id="PS50943">
    <property type="entry name" value="HTH_CROC1"/>
    <property type="match status" value="1"/>
</dbReference>
<comment type="caution">
    <text evidence="3">The sequence shown here is derived from an EMBL/GenBank/DDBJ whole genome shotgun (WGS) entry which is preliminary data.</text>
</comment>
<dbReference type="SUPFAM" id="SSF47413">
    <property type="entry name" value="lambda repressor-like DNA-binding domains"/>
    <property type="match status" value="1"/>
</dbReference>
<evidence type="ECO:0000313" key="4">
    <source>
        <dbReference type="Proteomes" id="UP000229699"/>
    </source>
</evidence>
<dbReference type="InterPro" id="IPR050807">
    <property type="entry name" value="TransReg_Diox_bact_type"/>
</dbReference>
<dbReference type="AlphaFoldDB" id="A0A2H0C1L0"/>
<dbReference type="Pfam" id="PF01381">
    <property type="entry name" value="HTH_3"/>
    <property type="match status" value="1"/>
</dbReference>
<name>A0A2H0C1L0_9BACT</name>
<dbReference type="GO" id="GO:0005829">
    <property type="term" value="C:cytosol"/>
    <property type="evidence" value="ECO:0007669"/>
    <property type="project" value="TreeGrafter"/>
</dbReference>
<dbReference type="InterPro" id="IPR001387">
    <property type="entry name" value="Cro/C1-type_HTH"/>
</dbReference>
<accession>A0A2H0C1L0</accession>
<dbReference type="CDD" id="cd00093">
    <property type="entry name" value="HTH_XRE"/>
    <property type="match status" value="1"/>
</dbReference>
<dbReference type="Gene3D" id="1.10.260.40">
    <property type="entry name" value="lambda repressor-like DNA-binding domains"/>
    <property type="match status" value="1"/>
</dbReference>
<dbReference type="Proteomes" id="UP000229699">
    <property type="component" value="Unassembled WGS sequence"/>
</dbReference>
<dbReference type="PANTHER" id="PTHR46797">
    <property type="entry name" value="HTH-TYPE TRANSCRIPTIONAL REGULATOR"/>
    <property type="match status" value="1"/>
</dbReference>
<dbReference type="EMBL" id="PCTC01000019">
    <property type="protein sequence ID" value="PIP63701.1"/>
    <property type="molecule type" value="Genomic_DNA"/>
</dbReference>
<evidence type="ECO:0000259" key="2">
    <source>
        <dbReference type="PROSITE" id="PS50943"/>
    </source>
</evidence>
<dbReference type="InterPro" id="IPR010982">
    <property type="entry name" value="Lambda_DNA-bd_dom_sf"/>
</dbReference>
<dbReference type="PANTHER" id="PTHR46797:SF1">
    <property type="entry name" value="METHYLPHOSPHONATE SYNTHASE"/>
    <property type="match status" value="1"/>
</dbReference>
<gene>
    <name evidence="3" type="ORF">COW97_01085</name>
</gene>
<feature type="domain" description="HTH cro/C1-type" evidence="2">
    <location>
        <begin position="15"/>
        <end position="69"/>
    </location>
</feature>
<organism evidence="3 4">
    <name type="scientific">Candidatus Roizmanbacteria bacterium CG22_combo_CG10-13_8_21_14_all_34_12</name>
    <dbReference type="NCBI Taxonomy" id="1974860"/>
    <lineage>
        <taxon>Bacteria</taxon>
        <taxon>Candidatus Roizmaniibacteriota</taxon>
    </lineage>
</organism>